<dbReference type="AlphaFoldDB" id="A0A7Y9ZEU6"/>
<reference evidence="1 2" key="1">
    <citation type="submission" date="2020-07" db="EMBL/GenBank/DDBJ databases">
        <title>Sequencing the genomes of 1000 actinobacteria strains.</title>
        <authorList>
            <person name="Klenk H.-P."/>
        </authorList>
    </citation>
    <scope>NUCLEOTIDE SEQUENCE [LARGE SCALE GENOMIC DNA]</scope>
    <source>
        <strain evidence="1 2">DSM 19970</strain>
    </source>
</reference>
<evidence type="ECO:0000313" key="1">
    <source>
        <dbReference type="EMBL" id="NYI42101.1"/>
    </source>
</evidence>
<comment type="caution">
    <text evidence="1">The sequence shown here is derived from an EMBL/GenBank/DDBJ whole genome shotgun (WGS) entry which is preliminary data.</text>
</comment>
<dbReference type="Proteomes" id="UP000547973">
    <property type="component" value="Unassembled WGS sequence"/>
</dbReference>
<dbReference type="OrthoDB" id="3830277at2"/>
<keyword evidence="2" id="KW-1185">Reference proteome</keyword>
<accession>A0A7Y9ZEU6</accession>
<dbReference type="RefSeq" id="WP_062073989.1">
    <property type="nucleotide sequence ID" value="NZ_BBRC01000002.1"/>
</dbReference>
<name>A0A7Y9ZEU6_9MICO</name>
<protein>
    <submittedName>
        <fullName evidence="1">Uncharacterized protein</fullName>
    </submittedName>
</protein>
<sequence>MAVPSPRIAERLAADFGAAAPRMLSTMERLKVAAQVDPERIHAAILIAARGNQTMFQDAVEHAQQDWRDLLDRTGLADDEWRRLVDAEFGAELPS</sequence>
<dbReference type="EMBL" id="JACBZO010000001">
    <property type="protein sequence ID" value="NYI42101.1"/>
    <property type="molecule type" value="Genomic_DNA"/>
</dbReference>
<gene>
    <name evidence="1" type="ORF">BKA03_002220</name>
</gene>
<proteinExistence type="predicted"/>
<evidence type="ECO:0000313" key="2">
    <source>
        <dbReference type="Proteomes" id="UP000547973"/>
    </source>
</evidence>
<organism evidence="1 2">
    <name type="scientific">Demequina lutea</name>
    <dbReference type="NCBI Taxonomy" id="431489"/>
    <lineage>
        <taxon>Bacteria</taxon>
        <taxon>Bacillati</taxon>
        <taxon>Actinomycetota</taxon>
        <taxon>Actinomycetes</taxon>
        <taxon>Micrococcales</taxon>
        <taxon>Demequinaceae</taxon>
        <taxon>Demequina</taxon>
    </lineage>
</organism>